<dbReference type="SUPFAM" id="SSF49313">
    <property type="entry name" value="Cadherin-like"/>
    <property type="match status" value="1"/>
</dbReference>
<dbReference type="InterPro" id="IPR013517">
    <property type="entry name" value="FG-GAP"/>
</dbReference>
<dbReference type="Proteomes" id="UP000316852">
    <property type="component" value="Unassembled WGS sequence"/>
</dbReference>
<feature type="chain" id="PRO_5021889290" description="T9SS type A sorting domain-containing protein" evidence="3">
    <location>
        <begin position="26"/>
        <end position="1126"/>
    </location>
</feature>
<dbReference type="Gene3D" id="2.30.30.100">
    <property type="match status" value="2"/>
</dbReference>
<feature type="signal peptide" evidence="3">
    <location>
        <begin position="1"/>
        <end position="25"/>
    </location>
</feature>
<evidence type="ECO:0000313" key="4">
    <source>
        <dbReference type="EMBL" id="TMQ60104.1"/>
    </source>
</evidence>
<evidence type="ECO:0008006" key="6">
    <source>
        <dbReference type="Google" id="ProtNLM"/>
    </source>
</evidence>
<proteinExistence type="predicted"/>
<dbReference type="GO" id="GO:0005509">
    <property type="term" value="F:calcium ion binding"/>
    <property type="evidence" value="ECO:0007669"/>
    <property type="project" value="InterPro"/>
</dbReference>
<evidence type="ECO:0000256" key="1">
    <source>
        <dbReference type="ARBA" id="ARBA00022729"/>
    </source>
</evidence>
<dbReference type="PANTHER" id="PTHR46580:SF4">
    <property type="entry name" value="ATP_GTP-BINDING PROTEIN"/>
    <property type="match status" value="1"/>
</dbReference>
<dbReference type="PANTHER" id="PTHR46580">
    <property type="entry name" value="SENSOR KINASE-RELATED"/>
    <property type="match status" value="1"/>
</dbReference>
<evidence type="ECO:0000256" key="2">
    <source>
        <dbReference type="SAM" id="MobiDB-lite"/>
    </source>
</evidence>
<evidence type="ECO:0000313" key="5">
    <source>
        <dbReference type="Proteomes" id="UP000316852"/>
    </source>
</evidence>
<dbReference type="InterPro" id="IPR015919">
    <property type="entry name" value="Cadherin-like_sf"/>
</dbReference>
<dbReference type="Gene3D" id="2.60.40.4070">
    <property type="match status" value="1"/>
</dbReference>
<evidence type="ECO:0000256" key="3">
    <source>
        <dbReference type="SAM" id="SignalP"/>
    </source>
</evidence>
<organism evidence="4 5">
    <name type="scientific">Eiseniibacteriota bacterium</name>
    <dbReference type="NCBI Taxonomy" id="2212470"/>
    <lineage>
        <taxon>Bacteria</taxon>
        <taxon>Candidatus Eiseniibacteriota</taxon>
    </lineage>
</organism>
<reference evidence="4 5" key="1">
    <citation type="journal article" date="2019" name="Nat. Microbiol.">
        <title>Mediterranean grassland soil C-N compound turnover is dependent on rainfall and depth, and is mediated by genomically divergent microorganisms.</title>
        <authorList>
            <person name="Diamond S."/>
            <person name="Andeer P.F."/>
            <person name="Li Z."/>
            <person name="Crits-Christoph A."/>
            <person name="Burstein D."/>
            <person name="Anantharaman K."/>
            <person name="Lane K.R."/>
            <person name="Thomas B.C."/>
            <person name="Pan C."/>
            <person name="Northen T.R."/>
            <person name="Banfield J.F."/>
        </authorList>
    </citation>
    <scope>NUCLEOTIDE SEQUENCE [LARGE SCALE GENOMIC DNA]</scope>
    <source>
        <strain evidence="4">WS_6</strain>
    </source>
</reference>
<comment type="caution">
    <text evidence="4">The sequence shown here is derived from an EMBL/GenBank/DDBJ whole genome shotgun (WGS) entry which is preliminary data.</text>
</comment>
<dbReference type="Gene3D" id="2.60.40.10">
    <property type="entry name" value="Immunoglobulins"/>
    <property type="match status" value="2"/>
</dbReference>
<name>A0A538T994_UNCEI</name>
<dbReference type="AlphaFoldDB" id="A0A538T994"/>
<protein>
    <recommendedName>
        <fullName evidence="6">T9SS type A sorting domain-containing protein</fullName>
    </recommendedName>
</protein>
<gene>
    <name evidence="4" type="ORF">E6K76_03020</name>
</gene>
<dbReference type="EMBL" id="VBOW01000017">
    <property type="protein sequence ID" value="TMQ60104.1"/>
    <property type="molecule type" value="Genomic_DNA"/>
</dbReference>
<dbReference type="Gene3D" id="2.130.10.130">
    <property type="entry name" value="Integrin alpha, N-terminal"/>
    <property type="match status" value="1"/>
</dbReference>
<dbReference type="SUPFAM" id="SSF69318">
    <property type="entry name" value="Integrin alpha N-terminal domain"/>
    <property type="match status" value="2"/>
</dbReference>
<dbReference type="InterPro" id="IPR013783">
    <property type="entry name" value="Ig-like_fold"/>
</dbReference>
<accession>A0A538T994</accession>
<feature type="region of interest" description="Disordered" evidence="2">
    <location>
        <begin position="24"/>
        <end position="45"/>
    </location>
</feature>
<dbReference type="GO" id="GO:0016020">
    <property type="term" value="C:membrane"/>
    <property type="evidence" value="ECO:0007669"/>
    <property type="project" value="InterPro"/>
</dbReference>
<dbReference type="InterPro" id="IPR028994">
    <property type="entry name" value="Integrin_alpha_N"/>
</dbReference>
<sequence length="1126" mass="116439">MYARIPVVLAILLLFLLAGATNSDAAPSTADRANEVTLAQSPSERARSVSGVAPVLTAPAPMSLPQGTTADQYLYATDGDGDPITFSKSFGPAFMTVTTIDPGRGSATGNVHLAPSFADQGVVNGGISVSDGIFAYAAMLEITVTGPDRPPVLAQPSPMSGRAGQTLDQELTATDPDGDLLSFVKVSGPAYMLVQTIEAAGSGAMGVVHLATTTRDSGSTTATVGASDGQLMDQRSFSITIRANTAPQIEPIDTLFVTPGSTVDRSVFASDVEGDSIILSKAFGPAWMTVSTVSRGLGFASGNIHLTVSPENWKGHRAAVAASDGVLQAQSWFTIVVHPIPNSAPILSQPADMTVLLGEVVEQKVTATDPDGDRVSITKVSGPEYVTVSHFPYRATAIIQASPGAGDLGSATATIRATDDWEGLADTKSFTVNVLAGDFPPPCGASAFIPLTTTFTFRDLTPPFQSTMEVQTADLNGDGVLDLVAEFAEPGQVIAALGAGDGTFGESTDLIAERWPASGAIADFNRDGILDVAISNYMSNNVSVFLGDGTGGFGPKQNFRVGASAPNSIAAVDVNRDGKIDLVTANGQYGVLYGVGDGSFVLTYTSHDDPSFPGSDLAAPDLNGDGAPDLVVVHPEEYYSEPKITVFLNNGSGGYGSGTDYAVGAYPRAVAAADLNEDGKVDIAVTSARSNYVSVFLGVGNGTLGPRRNFTTRAGPSQIAILDVNGDNHLDLAITNLATNLESSSVSVLLGDGSGAFGSRTDVPAGGAPYGIVSGDFDGDLRSDLAVANSTGSVTTLLNHCAPPRDHPPVVTAPKVVSGAEGSEITFSISANDPDGPAISSLTADFSGLPVGNKATCTPGSSDTGGVFRWTPGFDDSRPTSYFVTFTAANVLSASATTKITVTAASVVTVCQARAFTTDGKGGIRLGGGKEHRCVNLEPVGGSFRLGTVDVTSIVMKSHNTGSVEEIGASEVAAGGDRDGNGVQEIAACFRKEDLRLLFSDLRGNTPVTITLEGRLSTGEIFRAQMDVLVHAGAGKLAAWVSPNPLNPEAVLTFVTTDRGPLRVRLFDLNGRMIRSLLEEPDAPVGYHDVRIDGRDEHGGRLASGFYFYRIDTRGGEVVGKVSVLK</sequence>
<keyword evidence="1 3" id="KW-0732">Signal</keyword>
<dbReference type="Pfam" id="PF13517">
    <property type="entry name" value="FG-GAP_3"/>
    <property type="match status" value="2"/>
</dbReference>